<dbReference type="UniPathway" id="UPA00561">
    <property type="reaction ID" value="UER00617"/>
</dbReference>
<dbReference type="GO" id="GO:0046872">
    <property type="term" value="F:metal ion binding"/>
    <property type="evidence" value="ECO:0007669"/>
    <property type="project" value="UniProtKB-KW"/>
</dbReference>
<evidence type="ECO:0000256" key="5">
    <source>
        <dbReference type="HAMAP-Rule" id="MF_00526"/>
    </source>
</evidence>
<comment type="caution">
    <text evidence="5">Lacks conserved residue(s) required for the propagation of feature annotation.</text>
</comment>
<comment type="caution">
    <text evidence="7">The sequence shown here is derived from an EMBL/GenBank/DDBJ whole genome shotgun (WGS) entry which is preliminary data.</text>
</comment>
<feature type="binding site" evidence="5">
    <location>
        <begin position="92"/>
        <end position="96"/>
    </location>
    <ligand>
        <name>adenosylcob(III)alamin</name>
        <dbReference type="ChEBI" id="CHEBI:18408"/>
    </ligand>
</feature>
<dbReference type="HAMAP" id="MF_00526">
    <property type="entry name" value="Me_Asp_mutase_S"/>
    <property type="match status" value="1"/>
</dbReference>
<keyword evidence="3 5" id="KW-0413">Isomerase</keyword>
<dbReference type="CDD" id="cd02072">
    <property type="entry name" value="Glm_B12_BD"/>
    <property type="match status" value="1"/>
</dbReference>
<evidence type="ECO:0000259" key="6">
    <source>
        <dbReference type="PROSITE" id="PS51332"/>
    </source>
</evidence>
<dbReference type="Pfam" id="PF02310">
    <property type="entry name" value="B12-binding"/>
    <property type="match status" value="1"/>
</dbReference>
<dbReference type="EC" id="5.4.99.1" evidence="5"/>
<dbReference type="InterPro" id="IPR006394">
    <property type="entry name" value="GlmS"/>
</dbReference>
<evidence type="ECO:0000256" key="4">
    <source>
        <dbReference type="ARBA" id="ARBA00023285"/>
    </source>
</evidence>
<sequence length="146" mass="15805">MAKTLVTGVIGSDTHIVGNRILSMALEKAGYKVVALGALTPAEDFIKAAVETNADAILISSLYGQGELDCRGFRDKCIEAGLENILLYVGGNLVVGKQTWEEVEQRFLAMGFDRAFPPGTRTDEVIATLARDFEARERGLRKAEDG</sequence>
<keyword evidence="2 5" id="KW-0479">Metal-binding</keyword>
<dbReference type="InterPro" id="IPR036724">
    <property type="entry name" value="Cobalamin-bd_sf"/>
</dbReference>
<dbReference type="PROSITE" id="PS51332">
    <property type="entry name" value="B12_BINDING"/>
    <property type="match status" value="1"/>
</dbReference>
<dbReference type="NCBIfam" id="TIGR01501">
    <property type="entry name" value="MthylAspMutase"/>
    <property type="match status" value="1"/>
</dbReference>
<evidence type="ECO:0000256" key="1">
    <source>
        <dbReference type="ARBA" id="ARBA00022628"/>
    </source>
</evidence>
<accession>A0A5C7EF26</accession>
<keyword evidence="4 5" id="KW-0170">Cobalt</keyword>
<keyword evidence="8" id="KW-1185">Reference proteome</keyword>
<keyword evidence="1 5" id="KW-0846">Cobalamin</keyword>
<dbReference type="GO" id="GO:0019553">
    <property type="term" value="P:L-glutamate catabolic process via L-citramalate"/>
    <property type="evidence" value="ECO:0007669"/>
    <property type="project" value="UniProtKB-UniRule"/>
</dbReference>
<evidence type="ECO:0000256" key="3">
    <source>
        <dbReference type="ARBA" id="ARBA00023235"/>
    </source>
</evidence>
<comment type="function">
    <text evidence="5">Catalyzes the carbon skeleton rearrangement of L-glutamate to L-threo-3-methylaspartate ((2S,3S)-3-methylaspartate).</text>
</comment>
<comment type="cofactor">
    <cofactor evidence="5">
        <name>adenosylcob(III)alamin</name>
        <dbReference type="ChEBI" id="CHEBI:18408"/>
    </cofactor>
</comment>
<protein>
    <recommendedName>
        <fullName evidence="5">Glutamate mutase sigma subunit</fullName>
        <ecNumber evidence="5">5.4.99.1</ecNumber>
    </recommendedName>
    <alternativeName>
        <fullName evidence="5">Glutamate mutase S chain</fullName>
    </alternativeName>
    <alternativeName>
        <fullName evidence="5">Glutamate mutase small subunit</fullName>
    </alternativeName>
    <alternativeName>
        <fullName evidence="5">Methylaspartate mutase</fullName>
    </alternativeName>
</protein>
<feature type="domain" description="B12-binding" evidence="6">
    <location>
        <begin position="2"/>
        <end position="140"/>
    </location>
</feature>
<reference evidence="7 8" key="1">
    <citation type="submission" date="2019-08" db="EMBL/GenBank/DDBJ databases">
        <title>Pelomicrobium methylotrophicum gen. nov., sp. nov. a moderately thermophilic, facultatively anaerobic, lithoautotrophic and methylotrophic bacterium isolated from a terrestrial mud volcano.</title>
        <authorList>
            <person name="Slobodkina G.B."/>
            <person name="Merkel A.Y."/>
            <person name="Slobodkin A.I."/>
        </authorList>
    </citation>
    <scope>NUCLEOTIDE SEQUENCE [LARGE SCALE GENOMIC DNA]</scope>
    <source>
        <strain evidence="7 8">SM250</strain>
    </source>
</reference>
<dbReference type="RefSeq" id="WP_147800686.1">
    <property type="nucleotide sequence ID" value="NZ_VPFL01000021.1"/>
</dbReference>
<dbReference type="SUPFAM" id="SSF52242">
    <property type="entry name" value="Cobalamin (vitamin B12)-binding domain"/>
    <property type="match status" value="1"/>
</dbReference>
<evidence type="ECO:0000256" key="2">
    <source>
        <dbReference type="ARBA" id="ARBA00022723"/>
    </source>
</evidence>
<feature type="binding site" description="axial binding residue" evidence="5">
    <location>
        <position position="15"/>
    </location>
    <ligand>
        <name>adenosylcob(III)alamin</name>
        <dbReference type="ChEBI" id="CHEBI:18408"/>
    </ligand>
    <ligandPart>
        <name>Co</name>
        <dbReference type="ChEBI" id="CHEBI:27638"/>
    </ligandPart>
</feature>
<organism evidence="7 8">
    <name type="scientific">Pelomicrobium methylotrophicum</name>
    <dbReference type="NCBI Taxonomy" id="2602750"/>
    <lineage>
        <taxon>Bacteria</taxon>
        <taxon>Pseudomonadati</taxon>
        <taxon>Pseudomonadota</taxon>
        <taxon>Hydrogenophilia</taxon>
        <taxon>Hydrogenophilia incertae sedis</taxon>
        <taxon>Pelomicrobium</taxon>
    </lineage>
</organism>
<dbReference type="Gene3D" id="3.40.50.280">
    <property type="entry name" value="Cobalamin-binding domain"/>
    <property type="match status" value="1"/>
</dbReference>
<dbReference type="OrthoDB" id="9791348at2"/>
<evidence type="ECO:0000313" key="7">
    <source>
        <dbReference type="EMBL" id="TXF10793.1"/>
    </source>
</evidence>
<comment type="similarity">
    <text evidence="5">Belongs to the methylaspartate mutase GlmS subunit family.</text>
</comment>
<dbReference type="GO" id="GO:0031419">
    <property type="term" value="F:cobalamin binding"/>
    <property type="evidence" value="ECO:0007669"/>
    <property type="project" value="UniProtKB-KW"/>
</dbReference>
<feature type="binding site" evidence="5">
    <location>
        <begin position="60"/>
        <end position="62"/>
    </location>
    <ligand>
        <name>adenosylcob(III)alamin</name>
        <dbReference type="ChEBI" id="CHEBI:18408"/>
    </ligand>
</feature>
<dbReference type="Proteomes" id="UP000321201">
    <property type="component" value="Unassembled WGS sequence"/>
</dbReference>
<dbReference type="InterPro" id="IPR006158">
    <property type="entry name" value="Cobalamin-bd"/>
</dbReference>
<comment type="subunit">
    <text evidence="5">Heterotetramer composed of 2 epsilon subunits (GlmE) and 2 sigma subunits (GlmS). GlmE exists as a homodimer and GlmS as a monomer.</text>
</comment>
<dbReference type="GO" id="GO:0050097">
    <property type="term" value="F:methylaspartate mutase activity"/>
    <property type="evidence" value="ECO:0007669"/>
    <property type="project" value="UniProtKB-UniRule"/>
</dbReference>
<comment type="catalytic activity">
    <reaction evidence="5">
        <text>(2S,3S)-3-methyl-L-aspartate = L-glutamate</text>
        <dbReference type="Rhea" id="RHEA:12857"/>
        <dbReference type="ChEBI" id="CHEBI:29985"/>
        <dbReference type="ChEBI" id="CHEBI:58724"/>
        <dbReference type="EC" id="5.4.99.1"/>
    </reaction>
</comment>
<gene>
    <name evidence="5" type="primary">glmS</name>
    <name evidence="7" type="ORF">FR698_13285</name>
</gene>
<dbReference type="AlphaFoldDB" id="A0A5C7EF26"/>
<name>A0A5C7EF26_9PROT</name>
<dbReference type="GO" id="GO:0019670">
    <property type="term" value="P:anaerobic L-glutamate catabolic process"/>
    <property type="evidence" value="ECO:0007669"/>
    <property type="project" value="InterPro"/>
</dbReference>
<comment type="pathway">
    <text evidence="5">Amino-acid degradation; L-glutamate degradation via mesaconate pathway; acetate and pyruvate from L-glutamate: step 1/4.</text>
</comment>
<evidence type="ECO:0000313" key="8">
    <source>
        <dbReference type="Proteomes" id="UP000321201"/>
    </source>
</evidence>
<proteinExistence type="inferred from homology"/>
<dbReference type="NCBIfam" id="NF002612">
    <property type="entry name" value="PRK02261.1"/>
    <property type="match status" value="1"/>
</dbReference>
<dbReference type="EMBL" id="VPFL01000021">
    <property type="protein sequence ID" value="TXF10793.1"/>
    <property type="molecule type" value="Genomic_DNA"/>
</dbReference>
<dbReference type="InParanoid" id="A0A5C7EF26"/>